<dbReference type="Proteomes" id="UP000284751">
    <property type="component" value="Unassembled WGS sequence"/>
</dbReference>
<feature type="transmembrane region" description="Helical" evidence="1">
    <location>
        <begin position="26"/>
        <end position="44"/>
    </location>
</feature>
<dbReference type="AlphaFoldDB" id="A0A412AXB9"/>
<feature type="transmembrane region" description="Helical" evidence="1">
    <location>
        <begin position="50"/>
        <end position="83"/>
    </location>
</feature>
<evidence type="ECO:0000313" key="2">
    <source>
        <dbReference type="EMBL" id="RGQ40932.1"/>
    </source>
</evidence>
<keyword evidence="1" id="KW-0472">Membrane</keyword>
<evidence type="ECO:0000313" key="3">
    <source>
        <dbReference type="Proteomes" id="UP000284751"/>
    </source>
</evidence>
<gene>
    <name evidence="2" type="ORF">DWY99_06950</name>
</gene>
<accession>A0A412AXB9</accession>
<comment type="caution">
    <text evidence="2">The sequence shown here is derived from an EMBL/GenBank/DDBJ whole genome shotgun (WGS) entry which is preliminary data.</text>
</comment>
<keyword evidence="1" id="KW-0812">Transmembrane</keyword>
<keyword evidence="1" id="KW-1133">Transmembrane helix</keyword>
<evidence type="ECO:0000256" key="1">
    <source>
        <dbReference type="SAM" id="Phobius"/>
    </source>
</evidence>
<name>A0A412AXB9_9FIRM</name>
<reference evidence="2 3" key="1">
    <citation type="submission" date="2018-08" db="EMBL/GenBank/DDBJ databases">
        <title>A genome reference for cultivated species of the human gut microbiota.</title>
        <authorList>
            <person name="Zou Y."/>
            <person name="Xue W."/>
            <person name="Luo G."/>
        </authorList>
    </citation>
    <scope>NUCLEOTIDE SEQUENCE [LARGE SCALE GENOMIC DNA]</scope>
    <source>
        <strain evidence="2 3">AF28-26</strain>
    </source>
</reference>
<sequence>MESIVYIPRNYTDAGRIFGMFEIRNVIECVLLCFPIIILTFLSSPFGLTATIIICMVFVIPIGGFSLIGIHDYSLLTFIRLYIRWRKSRRILVYRGIKWINTRKTTKKKSV</sequence>
<protein>
    <submittedName>
        <fullName evidence="2">PrgI family protein</fullName>
    </submittedName>
</protein>
<organism evidence="2 3">
    <name type="scientific">[Clostridium] leptum</name>
    <dbReference type="NCBI Taxonomy" id="1535"/>
    <lineage>
        <taxon>Bacteria</taxon>
        <taxon>Bacillati</taxon>
        <taxon>Bacillota</taxon>
        <taxon>Clostridia</taxon>
        <taxon>Eubacteriales</taxon>
        <taxon>Oscillospiraceae</taxon>
        <taxon>Oscillospiraceae incertae sedis</taxon>
    </lineage>
</organism>
<dbReference type="EMBL" id="QRTC01000022">
    <property type="protein sequence ID" value="RGQ40932.1"/>
    <property type="molecule type" value="Genomic_DNA"/>
</dbReference>
<proteinExistence type="predicted"/>